<feature type="region of interest" description="Disordered" evidence="1">
    <location>
        <begin position="1"/>
        <end position="37"/>
    </location>
</feature>
<keyword evidence="4" id="KW-1185">Reference proteome</keyword>
<evidence type="ECO:0000313" key="4">
    <source>
        <dbReference type="Proteomes" id="UP000026961"/>
    </source>
</evidence>
<proteinExistence type="predicted"/>
<evidence type="ECO:0000256" key="1">
    <source>
        <dbReference type="SAM" id="MobiDB-lite"/>
    </source>
</evidence>
<reference evidence="3" key="2">
    <citation type="submission" date="2018-05" db="EMBL/GenBank/DDBJ databases">
        <title>OgluRS3 (Oryza glumaepatula Reference Sequence Version 3).</title>
        <authorList>
            <person name="Zhang J."/>
            <person name="Kudrna D."/>
            <person name="Lee S."/>
            <person name="Talag J."/>
            <person name="Welchert J."/>
            <person name="Wing R.A."/>
        </authorList>
    </citation>
    <scope>NUCLEOTIDE SEQUENCE [LARGE SCALE GENOMIC DNA]</scope>
</reference>
<dbReference type="EnsemblPlants" id="OGLUM08G03670.1">
    <property type="protein sequence ID" value="OGLUM08G03670.1"/>
    <property type="gene ID" value="OGLUM08G03670"/>
</dbReference>
<reference evidence="3" key="1">
    <citation type="submission" date="2015-04" db="UniProtKB">
        <authorList>
            <consortium name="EnsemblPlants"/>
        </authorList>
    </citation>
    <scope>IDENTIFICATION</scope>
</reference>
<keyword evidence="2" id="KW-1133">Transmembrane helix</keyword>
<evidence type="ECO:0000256" key="2">
    <source>
        <dbReference type="SAM" id="Phobius"/>
    </source>
</evidence>
<accession>A0A0E0AR33</accession>
<name>A0A0E0AR33_9ORYZ</name>
<keyword evidence="2" id="KW-0472">Membrane</keyword>
<dbReference type="Proteomes" id="UP000026961">
    <property type="component" value="Chromosome 8"/>
</dbReference>
<evidence type="ECO:0000313" key="3">
    <source>
        <dbReference type="EnsemblPlants" id="OGLUM08G03670.1"/>
    </source>
</evidence>
<dbReference type="Gramene" id="OGLUM08G03670.1">
    <property type="protein sequence ID" value="OGLUM08G03670.1"/>
    <property type="gene ID" value="OGLUM08G03670"/>
</dbReference>
<feature type="transmembrane region" description="Helical" evidence="2">
    <location>
        <begin position="41"/>
        <end position="66"/>
    </location>
</feature>
<sequence>MAEDLEQPSSDRRGGGRTPAAAAAGDRQKEPWERRRSKRPICADVCACFFTLIGIAAVVLVFVLAYKCFRTTCYNNASQMASPKHLRVKRNSDDYSN</sequence>
<dbReference type="HOGENOM" id="CLU_183295_0_0_1"/>
<keyword evidence="2" id="KW-0812">Transmembrane</keyword>
<organism evidence="3">
    <name type="scientific">Oryza glumipatula</name>
    <dbReference type="NCBI Taxonomy" id="40148"/>
    <lineage>
        <taxon>Eukaryota</taxon>
        <taxon>Viridiplantae</taxon>
        <taxon>Streptophyta</taxon>
        <taxon>Embryophyta</taxon>
        <taxon>Tracheophyta</taxon>
        <taxon>Spermatophyta</taxon>
        <taxon>Magnoliopsida</taxon>
        <taxon>Liliopsida</taxon>
        <taxon>Poales</taxon>
        <taxon>Poaceae</taxon>
        <taxon>BOP clade</taxon>
        <taxon>Oryzoideae</taxon>
        <taxon>Oryzeae</taxon>
        <taxon>Oryzinae</taxon>
        <taxon>Oryza</taxon>
    </lineage>
</organism>
<protein>
    <submittedName>
        <fullName evidence="3">Uncharacterized protein</fullName>
    </submittedName>
</protein>
<dbReference type="AlphaFoldDB" id="A0A0E0AR33"/>